<evidence type="ECO:0000259" key="6">
    <source>
        <dbReference type="Pfam" id="PF00291"/>
    </source>
</evidence>
<dbReference type="EMBL" id="QWEZ01000002">
    <property type="protein sequence ID" value="RRJ82766.1"/>
    <property type="molecule type" value="Genomic_DNA"/>
</dbReference>
<keyword evidence="7" id="KW-0456">Lyase</keyword>
<evidence type="ECO:0000256" key="1">
    <source>
        <dbReference type="ARBA" id="ARBA00001933"/>
    </source>
</evidence>
<keyword evidence="8" id="KW-1185">Reference proteome</keyword>
<feature type="domain" description="Tryptophan synthase beta chain-like PALP" evidence="6">
    <location>
        <begin position="8"/>
        <end position="316"/>
    </location>
</feature>
<dbReference type="EC" id="4.4.1.15" evidence="7"/>
<dbReference type="PIRSF" id="PIRSF006278">
    <property type="entry name" value="ACCD_DCysDesulf"/>
    <property type="match status" value="1"/>
</dbReference>
<evidence type="ECO:0000313" key="8">
    <source>
        <dbReference type="Proteomes" id="UP000280792"/>
    </source>
</evidence>
<dbReference type="PANTHER" id="PTHR43780">
    <property type="entry name" value="1-AMINOCYCLOPROPANE-1-CARBOXYLATE DEAMINASE-RELATED"/>
    <property type="match status" value="1"/>
</dbReference>
<name>A0A3P3VM80_9GAMM</name>
<dbReference type="NCBIfam" id="NF003031">
    <property type="entry name" value="PRK03910.1-4"/>
    <property type="match status" value="1"/>
</dbReference>
<proteinExistence type="inferred from homology"/>
<feature type="active site" description="Nucleophile" evidence="4">
    <location>
        <position position="74"/>
    </location>
</feature>
<feature type="modified residue" description="N6-(pyridoxal phosphate)lysine" evidence="5">
    <location>
        <position position="47"/>
    </location>
</feature>
<dbReference type="Gene3D" id="3.40.50.1100">
    <property type="match status" value="2"/>
</dbReference>
<evidence type="ECO:0000256" key="3">
    <source>
        <dbReference type="ARBA" id="ARBA00022898"/>
    </source>
</evidence>
<dbReference type="GO" id="GO:0019148">
    <property type="term" value="F:D-cysteine desulfhydrase activity"/>
    <property type="evidence" value="ECO:0007669"/>
    <property type="project" value="UniProtKB-EC"/>
</dbReference>
<dbReference type="InterPro" id="IPR005966">
    <property type="entry name" value="D-Cys_desShydrase"/>
</dbReference>
<comment type="cofactor">
    <cofactor evidence="1">
        <name>pyridoxal 5'-phosphate</name>
        <dbReference type="ChEBI" id="CHEBI:597326"/>
    </cofactor>
</comment>
<evidence type="ECO:0000256" key="5">
    <source>
        <dbReference type="PIRSR" id="PIRSR006278-2"/>
    </source>
</evidence>
<dbReference type="Proteomes" id="UP000280792">
    <property type="component" value="Unassembled WGS sequence"/>
</dbReference>
<dbReference type="NCBIfam" id="TIGR01275">
    <property type="entry name" value="ACC_deam_rel"/>
    <property type="match status" value="1"/>
</dbReference>
<evidence type="ECO:0000256" key="4">
    <source>
        <dbReference type="PIRSR" id="PIRSR006278-1"/>
    </source>
</evidence>
<dbReference type="InterPro" id="IPR001926">
    <property type="entry name" value="TrpB-like_PALP"/>
</dbReference>
<dbReference type="AlphaFoldDB" id="A0A3P3VM80"/>
<organism evidence="7 8">
    <name type="scientific">Aestuariirhabdus litorea</name>
    <dbReference type="NCBI Taxonomy" id="2528527"/>
    <lineage>
        <taxon>Bacteria</taxon>
        <taxon>Pseudomonadati</taxon>
        <taxon>Pseudomonadota</taxon>
        <taxon>Gammaproteobacteria</taxon>
        <taxon>Oceanospirillales</taxon>
        <taxon>Aestuariirhabdaceae</taxon>
        <taxon>Aestuariirhabdus</taxon>
    </lineage>
</organism>
<dbReference type="Pfam" id="PF00291">
    <property type="entry name" value="PALP"/>
    <property type="match status" value="1"/>
</dbReference>
<evidence type="ECO:0000256" key="2">
    <source>
        <dbReference type="ARBA" id="ARBA00008639"/>
    </source>
</evidence>
<comment type="caution">
    <text evidence="7">The sequence shown here is derived from an EMBL/GenBank/DDBJ whole genome shotgun (WGS) entry which is preliminary data.</text>
</comment>
<reference evidence="7 8" key="2">
    <citation type="submission" date="2018-12" db="EMBL/GenBank/DDBJ databases">
        <title>Simiduia agarivorans gen. nov., sp. nov., a marine, agarolytic bacterium isolated from shallow coastal water from Keelung, Taiwan.</title>
        <authorList>
            <person name="Shieh W.Y."/>
        </authorList>
    </citation>
    <scope>NUCLEOTIDE SEQUENCE [LARGE SCALE GENOMIC DNA]</scope>
    <source>
        <strain evidence="7 8">GTF-13</strain>
    </source>
</reference>
<keyword evidence="3 5" id="KW-0663">Pyridoxal phosphate</keyword>
<gene>
    <name evidence="7" type="ORF">D0544_12995</name>
</gene>
<dbReference type="SUPFAM" id="SSF53686">
    <property type="entry name" value="Tryptophan synthase beta subunit-like PLP-dependent enzymes"/>
    <property type="match status" value="1"/>
</dbReference>
<accession>A0A3P3VM80</accession>
<reference evidence="7 8" key="1">
    <citation type="submission" date="2018-08" db="EMBL/GenBank/DDBJ databases">
        <authorList>
            <person name="Khan S.A."/>
        </authorList>
    </citation>
    <scope>NUCLEOTIDE SEQUENCE [LARGE SCALE GENOMIC DNA]</scope>
    <source>
        <strain evidence="7 8">GTF-13</strain>
    </source>
</reference>
<dbReference type="InterPro" id="IPR036052">
    <property type="entry name" value="TrpB-like_PALP_sf"/>
</dbReference>
<evidence type="ECO:0000313" key="7">
    <source>
        <dbReference type="EMBL" id="RRJ82766.1"/>
    </source>
</evidence>
<dbReference type="InterPro" id="IPR027278">
    <property type="entry name" value="ACCD_DCysDesulf"/>
</dbReference>
<protein>
    <submittedName>
        <fullName evidence="7">D-cysteine desulfhydrase</fullName>
        <ecNumber evidence="7">4.4.1.15</ecNumber>
    </submittedName>
</protein>
<dbReference type="PANTHER" id="PTHR43780:SF2">
    <property type="entry name" value="1-AMINOCYCLOPROPANE-1-CARBOXYLATE DEAMINASE-RELATED"/>
    <property type="match status" value="1"/>
</dbReference>
<sequence length="331" mass="34919">MSLVLPRVSLGHGPTPLEKLPNLGAELGIELYIKRDDCTGLALGGNKTRKLEYLVAAALEEGADTLVTLGGIQSNHARQTAAAAARFGLGCELLLEDVPGTPKLDYYRNGNLLLDHLCGARVRVVDEGSDLTLCAEQLMRQLREAGKRPYLIPVGGSNEVGSLGYMRCTEEIIQQAAEQGIAFDHWLVATGSGGTQAGLLAGQLSAGDDTPLLGFCVSRSAELQEALVGELLERTLKRLGIPLRDGASRVRANGDYVGAGYGIPGEDTLEAVRLAASREAILLDPVYTGKAMAGLIDHCRRGLIAPGSRVLFIHTGGAAGLFAYSDSFQPG</sequence>
<comment type="similarity">
    <text evidence="2">Belongs to the ACC deaminase/D-cysteine desulfhydrase family.</text>
</comment>
<dbReference type="RefSeq" id="WP_125016805.1">
    <property type="nucleotide sequence ID" value="NZ_QWEZ01000002.1"/>
</dbReference>